<evidence type="ECO:0000259" key="2">
    <source>
        <dbReference type="SMART" id="SM00635"/>
    </source>
</evidence>
<dbReference type="Pfam" id="PF22959">
    <property type="entry name" value="Ig_NUP210_15th"/>
    <property type="match status" value="1"/>
</dbReference>
<dbReference type="eggNOG" id="KOG1833">
    <property type="taxonomic scope" value="Eukaryota"/>
</dbReference>
<dbReference type="GeneTree" id="ENSGT00390000009491"/>
<feature type="domain" description="BIG2" evidence="2">
    <location>
        <begin position="652"/>
        <end position="727"/>
    </location>
</feature>
<dbReference type="Pfam" id="PF26181">
    <property type="entry name" value="Ig_NUP210_13th"/>
    <property type="match status" value="1"/>
</dbReference>
<dbReference type="InterPro" id="IPR058779">
    <property type="entry name" value="Ig_NUP210_13th"/>
</dbReference>
<keyword evidence="1" id="KW-0812">Transmembrane</keyword>
<dbReference type="InParanoid" id="W5MI99"/>
<dbReference type="SUPFAM" id="SSF49373">
    <property type="entry name" value="Invasin/intimin cell-adhesion fragments"/>
    <property type="match status" value="1"/>
</dbReference>
<dbReference type="EMBL" id="AHAT01019781">
    <property type="status" value="NOT_ANNOTATED_CDS"/>
    <property type="molecule type" value="Genomic_DNA"/>
</dbReference>
<dbReference type="EMBL" id="AHAT01019782">
    <property type="status" value="NOT_ANNOTATED_CDS"/>
    <property type="molecule type" value="Genomic_DNA"/>
</dbReference>
<dbReference type="Pfam" id="PF02368">
    <property type="entry name" value="Big_2"/>
    <property type="match status" value="1"/>
</dbReference>
<accession>W5MI99</accession>
<dbReference type="InterPro" id="IPR008964">
    <property type="entry name" value="Invasin/intimin_cell_adhesion"/>
</dbReference>
<dbReference type="Proteomes" id="UP000018468">
    <property type="component" value="Linkage group LG24"/>
</dbReference>
<feature type="transmembrane region" description="Helical" evidence="1">
    <location>
        <begin position="1391"/>
        <end position="1411"/>
    </location>
</feature>
<dbReference type="Pfam" id="PF25354">
    <property type="entry name" value="Ig_NUP210_16th"/>
    <property type="match status" value="1"/>
</dbReference>
<keyword evidence="1" id="KW-0472">Membrane</keyword>
<dbReference type="EMBL" id="AHAT01019779">
    <property type="status" value="NOT_ANNOTATED_CDS"/>
    <property type="molecule type" value="Genomic_DNA"/>
</dbReference>
<dbReference type="GO" id="GO:0005643">
    <property type="term" value="C:nuclear pore"/>
    <property type="evidence" value="ECO:0000318"/>
    <property type="project" value="GO_Central"/>
</dbReference>
<reference evidence="4" key="1">
    <citation type="submission" date="2011-12" db="EMBL/GenBank/DDBJ databases">
        <title>The Draft Genome of Lepisosteus oculatus.</title>
        <authorList>
            <consortium name="The Broad Institute Genome Assembly &amp; Analysis Group"/>
            <consortium name="Computational R&amp;D Group"/>
            <consortium name="and Sequencing Platform"/>
            <person name="Di Palma F."/>
            <person name="Alfoldi J."/>
            <person name="Johnson J."/>
            <person name="Berlin A."/>
            <person name="Gnerre S."/>
            <person name="Jaffe D."/>
            <person name="MacCallum I."/>
            <person name="Young S."/>
            <person name="Walker B.J."/>
            <person name="Lander E.S."/>
            <person name="Lindblad-Toh K."/>
        </authorList>
    </citation>
    <scope>NUCLEOTIDE SEQUENCE [LARGE SCALE GENOMIC DNA]</scope>
</reference>
<proteinExistence type="predicted"/>
<evidence type="ECO:0000313" key="4">
    <source>
        <dbReference type="Proteomes" id="UP000018468"/>
    </source>
</evidence>
<dbReference type="InterPro" id="IPR056897">
    <property type="entry name" value="Ig_NUP210_4th"/>
</dbReference>
<dbReference type="Pfam" id="PF24991">
    <property type="entry name" value="Ig_NUP210_4th"/>
    <property type="match status" value="1"/>
</dbReference>
<dbReference type="STRING" id="7918.ENSLOCP00000008108"/>
<dbReference type="Pfam" id="PF22962">
    <property type="entry name" value="Ig_NUP210_7th"/>
    <property type="match status" value="1"/>
</dbReference>
<reference evidence="3" key="2">
    <citation type="submission" date="2025-08" db="UniProtKB">
        <authorList>
            <consortium name="Ensembl"/>
        </authorList>
    </citation>
    <scope>IDENTIFICATION</scope>
</reference>
<dbReference type="Bgee" id="ENSLOCG00000006713">
    <property type="expression patterns" value="Expressed in testis and 2 other cell types or tissues"/>
</dbReference>
<evidence type="ECO:0000256" key="1">
    <source>
        <dbReference type="SAM" id="Phobius"/>
    </source>
</evidence>
<keyword evidence="1" id="KW-1133">Transmembrane helix</keyword>
<dbReference type="EMBL" id="AHAT01019783">
    <property type="status" value="NOT_ANNOTATED_CDS"/>
    <property type="molecule type" value="Genomic_DNA"/>
</dbReference>
<sequence length="1467" mass="157954">MSVEPEERWALQTGRVYQITVGVHDRASHAAQLSENVRIAVELSELHFETLLSSPNGSYHVVQTLRPGRALVRAALGSITTENGMVLPLSPPISHQQEVEIYSPIVLMPSVVALPWHPGDGLYHYKIQVEGGSGNFSWASSNQSVAMVTVNGTVVTGSVLGVSIVEARDQQNPSHCGLARVLVLRPVKMQLLPQQGDCEVGGSVDLPLAVYPLNAQTPQLLTDCSLLPLDTHPDRLGVFEAVPAGQLGPGPGSCSGVRLEAVGPGHTQLTIGMATDRHYITATATLASYRPLRALLSDVLLANGAARDLLFDGGPQPWVLEPDRFFSDLLAEPGGGAQIAALRPPQLHRNQHAYRVTCTALGEQWLVFRSGNVPGPLNPRPSAEEVRVRVGCALPARLSLTPVSTSPPAPSPCPQPLYRGSTAAVPSSRDTVLELAAFDQQGAQFDNFTAEAVRWHSSNPSLLSVAQDTPMSLQDRQTGSGHAKLHGQSSAGLAVTVVMMAGGRGRAVLITLPPTVVNMTISLDRSLIRIILMLCIYISSLRDPQRPGTVMFSVSGSLILLLVVLTSGRQILHAHGQTGTVTITASLAEHHDSANPVSIQVRTSPFPSFSYSSNPPLKKEVFSPDLKQLGESDSVIAIRTGLVEKQENRIRRTHPFRLQPRRMALAFGSERQVVAEGGPHPRSSVTFTVSDSHVAVVTEEGLVRGVAVGTVHVRGVLQTVQQDTGVVTIFSEDEVEVEVFNLTSVRVQAPLDRLPVGAEMPVYVMGGSSSQTPLSFAGTEGRWSFQWVLDKPGVLEVEPRHAQTAVRVSPGQRFSVLVRAVSAGWASLRVTAVLVSAAGEEAELSDEIRITVFDEAQPVAGPSRVILMSPFSQHRLQTTRDGVSPLQYEVCQCRGDAGLVSVDRQGLVRSGSATGSAVLEIIVMEPCGVNQTILLIVKVSPVCFVRLTVDLGVHSSGEEGLPAFPLGARLSFRVLLYDSTGQRFDAHDAQLRFMPSRDDLIQISVGPQSQLFWAQPVSPGLTVLGVCDPRSPALCDYTPLLVLHALSPPPHSPLRPGHFVCFSTPLRDSQGRPGWWEVSSNQTLHIDPATGAALAKHAGTVVVYYRLEGEQQALREVRKRGWNDSPELCIYSILVCSLHYSATCLQSTLQSVFTATPHYSADSGEGSGGCARVLWAFSRQCCLAECLFKTSKNVLELLQVVTVKQFKQGSTRPVPLSPAGQYSCVVAVQLHSQAARRALASAPLSVSLSAALRGAAAEQGRERGGHGVLPFLPAFYCNQSRLSLSPSQPVTELRVVGTDAALDSLRIQSDHPEVLLSDPVRSAEEPALLVVSVYPATLGLLQQEATHKLTLSSTMTEQTQSVVIAIEPEAGSQPPPCEDSRPAPTLLGSQYLLLFSVFAVLALTAGLYLVYSLMLARTQTVPVVYVPTSAHTYSGQSFKTPLNPYWDRWTQLTDGTPRRRHWLWSTR</sequence>
<dbReference type="Pfam" id="PF26182">
    <property type="entry name" value="Ig_NUP210_5th"/>
    <property type="match status" value="1"/>
</dbReference>
<dbReference type="OMA" id="WYSTRHD"/>
<dbReference type="EMBL" id="AHAT01019780">
    <property type="status" value="NOT_ANNOTATED_CDS"/>
    <property type="molecule type" value="Genomic_DNA"/>
</dbReference>
<dbReference type="Pfam" id="PF26184">
    <property type="entry name" value="Ig_NUP210_8th"/>
    <property type="match status" value="1"/>
</dbReference>
<organism evidence="3 4">
    <name type="scientific">Lepisosteus oculatus</name>
    <name type="common">Spotted gar</name>
    <dbReference type="NCBI Taxonomy" id="7918"/>
    <lineage>
        <taxon>Eukaryota</taxon>
        <taxon>Metazoa</taxon>
        <taxon>Chordata</taxon>
        <taxon>Craniata</taxon>
        <taxon>Vertebrata</taxon>
        <taxon>Euteleostomi</taxon>
        <taxon>Actinopterygii</taxon>
        <taxon>Neopterygii</taxon>
        <taxon>Holostei</taxon>
        <taxon>Semionotiformes</taxon>
        <taxon>Lepisosteidae</taxon>
        <taxon>Lepisosteus</taxon>
    </lineage>
</organism>
<dbReference type="SMART" id="SM00635">
    <property type="entry name" value="BID_2"/>
    <property type="match status" value="1"/>
</dbReference>
<dbReference type="Pfam" id="PF26183">
    <property type="entry name" value="Ig_NUP210_14th"/>
    <property type="match status" value="1"/>
</dbReference>
<dbReference type="Ensembl" id="ENSLOCT00000008118.1">
    <property type="protein sequence ID" value="ENSLOCP00000008108.1"/>
    <property type="gene ID" value="ENSLOCG00000006713.1"/>
</dbReference>
<reference evidence="3" key="3">
    <citation type="submission" date="2025-09" db="UniProtKB">
        <authorList>
            <consortium name="Ensembl"/>
        </authorList>
    </citation>
    <scope>IDENTIFICATION</scope>
</reference>
<protein>
    <submittedName>
        <fullName evidence="3">Nucleoporin 210 like</fullName>
    </submittedName>
</protein>
<dbReference type="InterPro" id="IPR055094">
    <property type="entry name" value="NUP210_Ig15"/>
</dbReference>
<name>W5MI99_LEPOC</name>
<dbReference type="InterPro" id="IPR003343">
    <property type="entry name" value="Big_2"/>
</dbReference>
<dbReference type="PANTHER" id="PTHR23019:SF1">
    <property type="entry name" value="NUCLEAR PORE MEMBRANE GLYCOPROTEIN 210-LIKE"/>
    <property type="match status" value="1"/>
</dbReference>
<dbReference type="InterPro" id="IPR055099">
    <property type="entry name" value="Ig_NUP210_7th"/>
</dbReference>
<dbReference type="PANTHER" id="PTHR23019">
    <property type="entry name" value="NUCLEAR PORE MEMBRANE GLYCOPROTEIN GP210-RELATED"/>
    <property type="match status" value="1"/>
</dbReference>
<dbReference type="Pfam" id="PF24935">
    <property type="entry name" value="Ig_NUP210_6th"/>
    <property type="match status" value="1"/>
</dbReference>
<keyword evidence="4" id="KW-1185">Reference proteome</keyword>
<dbReference type="InterPro" id="IPR045197">
    <property type="entry name" value="NUP210-like"/>
</dbReference>
<dbReference type="InterPro" id="IPR057586">
    <property type="entry name" value="Ig_NUP210_16th"/>
</dbReference>
<dbReference type="InterPro" id="IPR056898">
    <property type="entry name" value="Ig_NUP210_6th"/>
</dbReference>
<evidence type="ECO:0000313" key="3">
    <source>
        <dbReference type="Ensembl" id="ENSLOCP00000008108.1"/>
    </source>
</evidence>